<proteinExistence type="predicted"/>
<comment type="caution">
    <text evidence="2">The sequence shown here is derived from an EMBL/GenBank/DDBJ whole genome shotgun (WGS) entry which is preliminary data.</text>
</comment>
<keyword evidence="3" id="KW-1185">Reference proteome</keyword>
<feature type="transmembrane region" description="Helical" evidence="1">
    <location>
        <begin position="53"/>
        <end position="77"/>
    </location>
</feature>
<organism evidence="2 3">
    <name type="scientific">Bacillus aerius</name>
    <dbReference type="NCBI Taxonomy" id="293388"/>
    <lineage>
        <taxon>Bacteria</taxon>
        <taxon>Bacillati</taxon>
        <taxon>Bacillota</taxon>
        <taxon>Bacilli</taxon>
        <taxon>Bacillales</taxon>
        <taxon>Bacillaceae</taxon>
        <taxon>Bacillus</taxon>
    </lineage>
</organism>
<keyword evidence="1" id="KW-1133">Transmembrane helix</keyword>
<accession>A0ABR6B334</accession>
<feature type="transmembrane region" description="Helical" evidence="1">
    <location>
        <begin position="89"/>
        <end position="111"/>
    </location>
</feature>
<reference evidence="2 3" key="1">
    <citation type="submission" date="2020-08" db="EMBL/GenBank/DDBJ databases">
        <title>Functional genomics of gut bacteria from endangered species of beetles.</title>
        <authorList>
            <person name="Carlos-Shanley C."/>
        </authorList>
    </citation>
    <scope>NUCLEOTIDE SEQUENCE [LARGE SCALE GENOMIC DNA]</scope>
    <source>
        <strain evidence="2 3">S00152</strain>
    </source>
</reference>
<protein>
    <submittedName>
        <fullName evidence="2">Na+-transporting methylmalonyl-CoA/oxaloacetate decarboxylase gamma subunit</fullName>
    </submittedName>
</protein>
<feature type="transmembrane region" description="Helical" evidence="1">
    <location>
        <begin position="23"/>
        <end position="41"/>
    </location>
</feature>
<dbReference type="EMBL" id="JACJIG010000003">
    <property type="protein sequence ID" value="MBA8918520.1"/>
    <property type="molecule type" value="Genomic_DNA"/>
</dbReference>
<dbReference type="Proteomes" id="UP000517315">
    <property type="component" value="Unassembled WGS sequence"/>
</dbReference>
<evidence type="ECO:0000313" key="3">
    <source>
        <dbReference type="Proteomes" id="UP000517315"/>
    </source>
</evidence>
<evidence type="ECO:0000256" key="1">
    <source>
        <dbReference type="SAM" id="Phobius"/>
    </source>
</evidence>
<name>A0ABR6B334_9BACI</name>
<keyword evidence="1" id="KW-0472">Membrane</keyword>
<sequence length="290" mass="33604">MSGKQEGKRFQRFPELDTIIDMVNWWMLWINLYSSYIIFLKREWGIMVLDKKIGIGHLVYTSIIALLVITFILVFSFGGNKDAGNQVNVMATGISIILAVIAILMTLVDVAGQRQSIIDMKEAAEKLKKSQQFSQENITELLKAVKELDELKLVVTNTANDYKNYTHQIINDFVSNQQGIPKEQVDEIIEKVNAEFSKFDNKVKDYNSIEQQLNLERRTILRLKKFVKTFFKGDSIIESYAFHKRLKEYFNHSEQEYVKNYLQNRAAEYINPENGIMIIDTKAILGRTPE</sequence>
<evidence type="ECO:0000313" key="2">
    <source>
        <dbReference type="EMBL" id="MBA8918520.1"/>
    </source>
</evidence>
<dbReference type="RefSeq" id="WP_182489270.1">
    <property type="nucleotide sequence ID" value="NZ_JACJIG010000003.1"/>
</dbReference>
<gene>
    <name evidence="2" type="ORF">HNP39_002261</name>
</gene>
<keyword evidence="1" id="KW-0812">Transmembrane</keyword>